<name>A0AC58UBB2_TOBAC</name>
<reference evidence="1" key="1">
    <citation type="journal article" date="2014" name="Nat. Commun.">
        <title>The tobacco genome sequence and its comparison with those of tomato and potato.</title>
        <authorList>
            <person name="Sierro N."/>
            <person name="Battey J.N."/>
            <person name="Ouadi S."/>
            <person name="Bakaher N."/>
            <person name="Bovet L."/>
            <person name="Willig A."/>
            <person name="Goepfert S."/>
            <person name="Peitsch M.C."/>
            <person name="Ivanov N.V."/>
        </authorList>
    </citation>
    <scope>NUCLEOTIDE SEQUENCE [LARGE SCALE GENOMIC DNA]</scope>
</reference>
<organism evidence="1 2">
    <name type="scientific">Nicotiana tabacum</name>
    <name type="common">Common tobacco</name>
    <dbReference type="NCBI Taxonomy" id="4097"/>
    <lineage>
        <taxon>Eukaryota</taxon>
        <taxon>Viridiplantae</taxon>
        <taxon>Streptophyta</taxon>
        <taxon>Embryophyta</taxon>
        <taxon>Tracheophyta</taxon>
        <taxon>Spermatophyta</taxon>
        <taxon>Magnoliopsida</taxon>
        <taxon>eudicotyledons</taxon>
        <taxon>Gunneridae</taxon>
        <taxon>Pentapetalae</taxon>
        <taxon>asterids</taxon>
        <taxon>lamiids</taxon>
        <taxon>Solanales</taxon>
        <taxon>Solanaceae</taxon>
        <taxon>Nicotianoideae</taxon>
        <taxon>Nicotianeae</taxon>
        <taxon>Nicotiana</taxon>
    </lineage>
</organism>
<protein>
    <submittedName>
        <fullName evidence="2">Uncharacterized protein LOC142179780</fullName>
    </submittedName>
</protein>
<evidence type="ECO:0000313" key="2">
    <source>
        <dbReference type="RefSeq" id="XP_075106755.1"/>
    </source>
</evidence>
<evidence type="ECO:0000313" key="1">
    <source>
        <dbReference type="Proteomes" id="UP000790787"/>
    </source>
</evidence>
<keyword evidence="1" id="KW-1185">Reference proteome</keyword>
<dbReference type="Proteomes" id="UP000790787">
    <property type="component" value="Chromosome 4"/>
</dbReference>
<reference evidence="2" key="2">
    <citation type="submission" date="2025-08" db="UniProtKB">
        <authorList>
            <consortium name="RefSeq"/>
        </authorList>
    </citation>
    <scope>IDENTIFICATION</scope>
    <source>
        <tissue evidence="2">Leaf</tissue>
    </source>
</reference>
<proteinExistence type="predicted"/>
<sequence length="505" mass="58061">MDALREMPSYAKMMKDLMSRKFDFQDLSTVTLTQAYSAVVTSPMAQKLSDPVEAVDVILQEEDETLYVRDPLEACLMNLKEVDGEELTDWVMALKGQGLWKREPQFEPLHLEERETPLVKPSIEGAPQLDLKPLAAHLSWTMIDIKGISLAFCMHKILLEEGQKPSREQQRRLNPNMKEVEKKEYIKWLDAGIIFSISDSVWRCMLAIFTDIVEAIMEVFMDDFLVVRNSFNDYLTNLRRVLKRCVETNLVLNCEKCHFMVQEGIVSGHRMSSKGIEVDHAKVDVKEKLPPSTLEFEELKKRLVIAPIIVTPDREHPFELIFDASDYAIGVVLGQRKDKMVHPIYYASRTLSGAHLNYTVTEKEILDVVFAFDNFRSYFISLKVIVYTDHIGLSYLITKKESKPHLICWVLFLQEFDLEICDRKGTKNQVANHLSRLEGAEKKVEVEDITETFPDEQLLAVAIEETPCHADIANYLASDVLTRHIQGELPWCILFVDDIVLIDEM</sequence>
<gene>
    <name evidence="2" type="primary">LOC142179780</name>
</gene>
<dbReference type="RefSeq" id="XP_075106755.1">
    <property type="nucleotide sequence ID" value="XM_075250654.1"/>
</dbReference>
<accession>A0AC58UBB2</accession>